<evidence type="ECO:0000256" key="3">
    <source>
        <dbReference type="SAM" id="Coils"/>
    </source>
</evidence>
<protein>
    <submittedName>
        <fullName evidence="6">Macrolide transport system ATP-binding/permease protein</fullName>
    </submittedName>
</protein>
<dbReference type="AlphaFoldDB" id="A0A7Z0JB88"/>
<dbReference type="Proteomes" id="UP000572051">
    <property type="component" value="Unassembled WGS sequence"/>
</dbReference>
<dbReference type="PANTHER" id="PTHR42855">
    <property type="entry name" value="ABC TRANSPORTER ATP-BINDING SUBUNIT"/>
    <property type="match status" value="1"/>
</dbReference>
<evidence type="ECO:0000313" key="7">
    <source>
        <dbReference type="Proteomes" id="UP000572051"/>
    </source>
</evidence>
<dbReference type="GO" id="GO:0016887">
    <property type="term" value="F:ATP hydrolysis activity"/>
    <property type="evidence" value="ECO:0007669"/>
    <property type="project" value="InterPro"/>
</dbReference>
<gene>
    <name evidence="6" type="ORF">HNR10_003075</name>
</gene>
<dbReference type="InterPro" id="IPR003439">
    <property type="entry name" value="ABC_transporter-like_ATP-bd"/>
</dbReference>
<dbReference type="InterPro" id="IPR027417">
    <property type="entry name" value="P-loop_NTPase"/>
</dbReference>
<keyword evidence="2 6" id="KW-0067">ATP-binding</keyword>
<keyword evidence="7" id="KW-1185">Reference proteome</keyword>
<dbReference type="GO" id="GO:0005524">
    <property type="term" value="F:ATP binding"/>
    <property type="evidence" value="ECO:0007669"/>
    <property type="project" value="UniProtKB-KW"/>
</dbReference>
<evidence type="ECO:0000259" key="5">
    <source>
        <dbReference type="PROSITE" id="PS50893"/>
    </source>
</evidence>
<feature type="region of interest" description="Disordered" evidence="4">
    <location>
        <begin position="333"/>
        <end position="380"/>
    </location>
</feature>
<dbReference type="PROSITE" id="PS50893">
    <property type="entry name" value="ABC_TRANSPORTER_2"/>
    <property type="match status" value="2"/>
</dbReference>
<dbReference type="PANTHER" id="PTHR42855:SF2">
    <property type="entry name" value="DRUG RESISTANCE ABC TRANSPORTER,ATP-BINDING PROTEIN"/>
    <property type="match status" value="1"/>
</dbReference>
<feature type="domain" description="ABC transporter" evidence="5">
    <location>
        <begin position="13"/>
        <end position="268"/>
    </location>
</feature>
<dbReference type="InterPro" id="IPR051309">
    <property type="entry name" value="ABCF_ATPase"/>
</dbReference>
<evidence type="ECO:0000256" key="1">
    <source>
        <dbReference type="ARBA" id="ARBA00022741"/>
    </source>
</evidence>
<comment type="caution">
    <text evidence="6">The sequence shown here is derived from an EMBL/GenBank/DDBJ whole genome shotgun (WGS) entry which is preliminary data.</text>
</comment>
<dbReference type="InterPro" id="IPR017871">
    <property type="entry name" value="ABC_transporter-like_CS"/>
</dbReference>
<dbReference type="SUPFAM" id="SSF52540">
    <property type="entry name" value="P-loop containing nucleoside triphosphate hydrolases"/>
    <property type="match status" value="2"/>
</dbReference>
<feature type="domain" description="ABC transporter" evidence="5">
    <location>
        <begin position="378"/>
        <end position="574"/>
    </location>
</feature>
<dbReference type="EMBL" id="JACCFS010000001">
    <property type="protein sequence ID" value="NYJ35194.1"/>
    <property type="molecule type" value="Genomic_DNA"/>
</dbReference>
<name>A0A7Z0JB88_9ACTN</name>
<dbReference type="PROSITE" id="PS00211">
    <property type="entry name" value="ABC_TRANSPORTER_1"/>
    <property type="match status" value="1"/>
</dbReference>
<organism evidence="6 7">
    <name type="scientific">Nocardiopsis aegyptia</name>
    <dbReference type="NCBI Taxonomy" id="220378"/>
    <lineage>
        <taxon>Bacteria</taxon>
        <taxon>Bacillati</taxon>
        <taxon>Actinomycetota</taxon>
        <taxon>Actinomycetes</taxon>
        <taxon>Streptosporangiales</taxon>
        <taxon>Nocardiopsidaceae</taxon>
        <taxon>Nocardiopsis</taxon>
    </lineage>
</organism>
<sequence>MTTGLRSRSRSQIALTDVAKRYGDHLVLDRLTLTIAPGERVGVIGDNGSGKSTLLRLLAGQERPDNGDVVVRAPGGVGHLPQTLDTVPGGILAGTVQDAVDTALADQRELERRLRRAEAGLGTATREELDAYGDLLAEFEARGGYDADARVDAGLHGLGLPGLDRCRPLRTLSGGERSRLALAGVLAAAPELLLLDEPTNDLDDQAVAWLEERLRSHHGTVVAVTHDRAFLAGVTDTVLEVDHVAHGVNRYGNGYDGFLAAKAAARSRWIREYEEWRLDTARQRRLVENNAQRLDGIPRRMAKAAFGHGGFRLRGADHGARSRIRVAKERLRRLTGDPVPPPPVPLRMTAEFSSGPTPSAEPGVAGAPVPGAPGGSGAPPAAVLDRVRVGHRLDVEALTVAAGERVLVTGPNGAGKTTLLRVLAGELAPDSGSVSVPARVGHLRQDDTAPPPGRTVLAAYAEGRAETPEELREELASLGLFRPAELDRPVAALSVGRRRRIEVARLTAGIHDLLLLDEPTNHLSPGLVEELEEALSRYTGALVIVTHDRRARERFSGRRVELREGAIVGDSDAR</sequence>
<keyword evidence="1" id="KW-0547">Nucleotide-binding</keyword>
<dbReference type="CDD" id="cd03221">
    <property type="entry name" value="ABCF_EF-3"/>
    <property type="match status" value="1"/>
</dbReference>
<accession>A0A7Z0JB88</accession>
<feature type="coiled-coil region" evidence="3">
    <location>
        <begin position="100"/>
        <end position="127"/>
    </location>
</feature>
<keyword evidence="3" id="KW-0175">Coiled coil</keyword>
<reference evidence="6 7" key="1">
    <citation type="submission" date="2020-07" db="EMBL/GenBank/DDBJ databases">
        <title>Sequencing the genomes of 1000 actinobacteria strains.</title>
        <authorList>
            <person name="Klenk H.-P."/>
        </authorList>
    </citation>
    <scope>NUCLEOTIDE SEQUENCE [LARGE SCALE GENOMIC DNA]</scope>
    <source>
        <strain evidence="6 7">DSM 44442</strain>
    </source>
</reference>
<dbReference type="FunFam" id="3.40.50.300:FF:000011">
    <property type="entry name" value="Putative ABC transporter ATP-binding component"/>
    <property type="match status" value="1"/>
</dbReference>
<evidence type="ECO:0000256" key="2">
    <source>
        <dbReference type="ARBA" id="ARBA00022840"/>
    </source>
</evidence>
<dbReference type="RefSeq" id="WP_179824214.1">
    <property type="nucleotide sequence ID" value="NZ_JACCFS010000001.1"/>
</dbReference>
<dbReference type="SMART" id="SM00382">
    <property type="entry name" value="AAA"/>
    <property type="match status" value="2"/>
</dbReference>
<evidence type="ECO:0000256" key="4">
    <source>
        <dbReference type="SAM" id="MobiDB-lite"/>
    </source>
</evidence>
<dbReference type="Pfam" id="PF00005">
    <property type="entry name" value="ABC_tran"/>
    <property type="match status" value="2"/>
</dbReference>
<dbReference type="Gene3D" id="3.40.50.300">
    <property type="entry name" value="P-loop containing nucleotide triphosphate hydrolases"/>
    <property type="match status" value="2"/>
</dbReference>
<evidence type="ECO:0000313" key="6">
    <source>
        <dbReference type="EMBL" id="NYJ35194.1"/>
    </source>
</evidence>
<dbReference type="InterPro" id="IPR003593">
    <property type="entry name" value="AAA+_ATPase"/>
</dbReference>
<proteinExistence type="predicted"/>